<dbReference type="VEuPathDB" id="TriTrypDB:BSAL_43175"/>
<reference evidence="2" key="1">
    <citation type="submission" date="2015-09" db="EMBL/GenBank/DDBJ databases">
        <authorList>
            <consortium name="Pathogen Informatics"/>
        </authorList>
    </citation>
    <scope>NUCLEOTIDE SEQUENCE [LARGE SCALE GENOMIC DNA]</scope>
    <source>
        <strain evidence="2">Lake Konstanz</strain>
    </source>
</reference>
<evidence type="ECO:0000313" key="2">
    <source>
        <dbReference type="Proteomes" id="UP000051952"/>
    </source>
</evidence>
<evidence type="ECO:0000313" key="1">
    <source>
        <dbReference type="EMBL" id="CUG93496.1"/>
    </source>
</evidence>
<protein>
    <submittedName>
        <fullName evidence="1">Uncharacterized protein</fullName>
    </submittedName>
</protein>
<organism evidence="1 2">
    <name type="scientific">Bodo saltans</name>
    <name type="common">Flagellated protozoan</name>
    <dbReference type="NCBI Taxonomy" id="75058"/>
    <lineage>
        <taxon>Eukaryota</taxon>
        <taxon>Discoba</taxon>
        <taxon>Euglenozoa</taxon>
        <taxon>Kinetoplastea</taxon>
        <taxon>Metakinetoplastina</taxon>
        <taxon>Eubodonida</taxon>
        <taxon>Bodonidae</taxon>
        <taxon>Bodo</taxon>
    </lineage>
</organism>
<sequence length="92" mass="10017">MADRVAHGGVTMNKGTSVLHSSEDSLLSPFFGANVPGEKRVVNTTIHPCVDLSRTVHACLDDKSNRADYCTPSISRLELCLRDNKGWKSSSQ</sequence>
<gene>
    <name evidence="1" type="ORF">BSAL_43175</name>
</gene>
<keyword evidence="2" id="KW-1185">Reference proteome</keyword>
<name>A0A0S4JPP4_BODSA</name>
<dbReference type="Proteomes" id="UP000051952">
    <property type="component" value="Unassembled WGS sequence"/>
</dbReference>
<accession>A0A0S4JPP4</accession>
<dbReference type="AlphaFoldDB" id="A0A0S4JPP4"/>
<proteinExistence type="predicted"/>
<dbReference type="EMBL" id="CYKH01002157">
    <property type="protein sequence ID" value="CUG93496.1"/>
    <property type="molecule type" value="Genomic_DNA"/>
</dbReference>